<dbReference type="EMBL" id="JACHIU010000001">
    <property type="protein sequence ID" value="MBB6473778.1"/>
    <property type="molecule type" value="Genomic_DNA"/>
</dbReference>
<evidence type="ECO:0008006" key="4">
    <source>
        <dbReference type="Google" id="ProtNLM"/>
    </source>
</evidence>
<feature type="region of interest" description="Disordered" evidence="1">
    <location>
        <begin position="163"/>
        <end position="187"/>
    </location>
</feature>
<evidence type="ECO:0000313" key="3">
    <source>
        <dbReference type="Proteomes" id="UP000555564"/>
    </source>
</evidence>
<keyword evidence="3" id="KW-1185">Reference proteome</keyword>
<dbReference type="AlphaFoldDB" id="A0A7X0M6J6"/>
<dbReference type="Pfam" id="PF15956">
    <property type="entry name" value="DUF4760"/>
    <property type="match status" value="1"/>
</dbReference>
<name>A0A7X0M6J6_9ACTN</name>
<comment type="caution">
    <text evidence="2">The sequence shown here is derived from an EMBL/GenBank/DDBJ whole genome shotgun (WGS) entry which is preliminary data.</text>
</comment>
<organism evidence="2 3">
    <name type="scientific">Sphaerisporangium rubeum</name>
    <dbReference type="NCBI Taxonomy" id="321317"/>
    <lineage>
        <taxon>Bacteria</taxon>
        <taxon>Bacillati</taxon>
        <taxon>Actinomycetota</taxon>
        <taxon>Actinomycetes</taxon>
        <taxon>Streptosporangiales</taxon>
        <taxon>Streptosporangiaceae</taxon>
        <taxon>Sphaerisporangium</taxon>
    </lineage>
</organism>
<evidence type="ECO:0000256" key="1">
    <source>
        <dbReference type="SAM" id="MobiDB-lite"/>
    </source>
</evidence>
<gene>
    <name evidence="2" type="ORF">BJ992_003209</name>
</gene>
<reference evidence="2 3" key="1">
    <citation type="submission" date="2020-08" db="EMBL/GenBank/DDBJ databases">
        <title>Sequencing the genomes of 1000 actinobacteria strains.</title>
        <authorList>
            <person name="Klenk H.-P."/>
        </authorList>
    </citation>
    <scope>NUCLEOTIDE SEQUENCE [LARGE SCALE GENOMIC DNA]</scope>
    <source>
        <strain evidence="2 3">DSM 44936</strain>
    </source>
</reference>
<evidence type="ECO:0000313" key="2">
    <source>
        <dbReference type="EMBL" id="MBB6473778.1"/>
    </source>
</evidence>
<dbReference type="RefSeq" id="WP_184981762.1">
    <property type="nucleotide sequence ID" value="NZ_BAAALO010000048.1"/>
</dbReference>
<dbReference type="Proteomes" id="UP000555564">
    <property type="component" value="Unassembled WGS sequence"/>
</dbReference>
<dbReference type="InterPro" id="IPR031876">
    <property type="entry name" value="DUF4760"/>
</dbReference>
<sequence>MDSESLALILSAAALVVSLVMAMKQVAIMRGSNQLPVLVELFQEFRSEDFQRAEAYVIERLAQENDPAVGMTGLPEEARVAVNKVVGFFSGFAYFATRRMADESLVIPLLGYRANRAWQALDPFIRRERELRGDSDRYACLYEHFVSRIRANMPLDTSFGLRLQTIPPEEPGSSGPGATRQTPATDN</sequence>
<accession>A0A7X0M6J6</accession>
<proteinExistence type="predicted"/>
<protein>
    <recommendedName>
        <fullName evidence="4">DUF4760 domain-containing protein</fullName>
    </recommendedName>
</protein>